<dbReference type="RefSeq" id="WP_254778261.1">
    <property type="nucleotide sequence ID" value="NZ_FNDE01000011.1"/>
</dbReference>
<dbReference type="PANTHER" id="PTHR21660:SF1">
    <property type="entry name" value="ACYL-COENZYME A THIOESTERASE 13"/>
    <property type="match status" value="1"/>
</dbReference>
<dbReference type="CDD" id="cd03443">
    <property type="entry name" value="PaaI_thioesterase"/>
    <property type="match status" value="1"/>
</dbReference>
<dbReference type="InterPro" id="IPR039298">
    <property type="entry name" value="ACOT13"/>
</dbReference>
<dbReference type="PANTHER" id="PTHR21660">
    <property type="entry name" value="THIOESTERASE SUPERFAMILY MEMBER-RELATED"/>
    <property type="match status" value="1"/>
</dbReference>
<name>A0A1G7ZML5_ANETH</name>
<dbReference type="SUPFAM" id="SSF54637">
    <property type="entry name" value="Thioesterase/thiol ester dehydrase-isomerase"/>
    <property type="match status" value="1"/>
</dbReference>
<keyword evidence="2" id="KW-0378">Hydrolase</keyword>
<gene>
    <name evidence="4" type="ORF">SAMN04489735_101162</name>
</gene>
<proteinExistence type="inferred from homology"/>
<dbReference type="InterPro" id="IPR003736">
    <property type="entry name" value="PAAI_dom"/>
</dbReference>
<sequence length="164" mass="18288">MQKDQESLLEFIRDTLKNGTEDEQQILYLARQAIEYMRDRKRKTAYLSGFLGLQGEYLEDGTYRFEVPITPFMLNGLNIVHGGITATLADAVMGSVASRSTGYKVVTTEMNVHYLSPGTGDKLIATASVLRRGKTLCVCECKIHNDQSQLVLAGTGTFYLIEPR</sequence>
<evidence type="ECO:0000259" key="3">
    <source>
        <dbReference type="Pfam" id="PF03061"/>
    </source>
</evidence>
<dbReference type="Pfam" id="PF03061">
    <property type="entry name" value="4HBT"/>
    <property type="match status" value="1"/>
</dbReference>
<dbReference type="GO" id="GO:0047617">
    <property type="term" value="F:fatty acyl-CoA hydrolase activity"/>
    <property type="evidence" value="ECO:0007669"/>
    <property type="project" value="InterPro"/>
</dbReference>
<evidence type="ECO:0000256" key="2">
    <source>
        <dbReference type="ARBA" id="ARBA00022801"/>
    </source>
</evidence>
<protein>
    <submittedName>
        <fullName evidence="4">Uncharacterized domain 1-containing protein</fullName>
    </submittedName>
</protein>
<evidence type="ECO:0000313" key="5">
    <source>
        <dbReference type="Proteomes" id="UP000198956"/>
    </source>
</evidence>
<organism evidence="4 5">
    <name type="scientific">Aneurinibacillus thermoaerophilus</name>
    <dbReference type="NCBI Taxonomy" id="143495"/>
    <lineage>
        <taxon>Bacteria</taxon>
        <taxon>Bacillati</taxon>
        <taxon>Bacillota</taxon>
        <taxon>Bacilli</taxon>
        <taxon>Bacillales</taxon>
        <taxon>Paenibacillaceae</taxon>
        <taxon>Aneurinibacillus group</taxon>
        <taxon>Aneurinibacillus</taxon>
    </lineage>
</organism>
<accession>A0A1G7ZML5</accession>
<evidence type="ECO:0000256" key="1">
    <source>
        <dbReference type="ARBA" id="ARBA00008324"/>
    </source>
</evidence>
<dbReference type="EMBL" id="FNDE01000011">
    <property type="protein sequence ID" value="SDH09928.1"/>
    <property type="molecule type" value="Genomic_DNA"/>
</dbReference>
<dbReference type="InterPro" id="IPR029069">
    <property type="entry name" value="HotDog_dom_sf"/>
</dbReference>
<dbReference type="NCBIfam" id="TIGR00369">
    <property type="entry name" value="unchar_dom_1"/>
    <property type="match status" value="1"/>
</dbReference>
<dbReference type="Proteomes" id="UP000198956">
    <property type="component" value="Unassembled WGS sequence"/>
</dbReference>
<dbReference type="AlphaFoldDB" id="A0A1G7ZML5"/>
<comment type="similarity">
    <text evidence="1">Belongs to the thioesterase PaaI family.</text>
</comment>
<feature type="domain" description="Thioesterase" evidence="3">
    <location>
        <begin position="78"/>
        <end position="151"/>
    </location>
</feature>
<dbReference type="Gene3D" id="3.10.129.10">
    <property type="entry name" value="Hotdog Thioesterase"/>
    <property type="match status" value="1"/>
</dbReference>
<dbReference type="InterPro" id="IPR006683">
    <property type="entry name" value="Thioestr_dom"/>
</dbReference>
<evidence type="ECO:0000313" key="4">
    <source>
        <dbReference type="EMBL" id="SDH09928.1"/>
    </source>
</evidence>
<reference evidence="4 5" key="1">
    <citation type="submission" date="2016-10" db="EMBL/GenBank/DDBJ databases">
        <authorList>
            <person name="de Groot N.N."/>
        </authorList>
    </citation>
    <scope>NUCLEOTIDE SEQUENCE [LARGE SCALE GENOMIC DNA]</scope>
    <source>
        <strain evidence="4 5">L 420-91</strain>
    </source>
</reference>